<proteinExistence type="predicted"/>
<gene>
    <name evidence="1" type="ORF">ECRASSUSDP1_LOCUS11741</name>
</gene>
<dbReference type="AlphaFoldDB" id="A0AAD1USE4"/>
<reference evidence="1" key="1">
    <citation type="submission" date="2023-07" db="EMBL/GenBank/DDBJ databases">
        <authorList>
            <consortium name="AG Swart"/>
            <person name="Singh M."/>
            <person name="Singh A."/>
            <person name="Seah K."/>
            <person name="Emmerich C."/>
        </authorList>
    </citation>
    <scope>NUCLEOTIDE SEQUENCE</scope>
    <source>
        <strain evidence="1">DP1</strain>
    </source>
</reference>
<name>A0AAD1USE4_EUPCR</name>
<accession>A0AAD1USE4</accession>
<sequence>MNGTFVKKFLDFGSCRWMKTGLKGRMESWKKGSFCDLSKKVESNF</sequence>
<comment type="caution">
    <text evidence="1">The sequence shown here is derived from an EMBL/GenBank/DDBJ whole genome shotgun (WGS) entry which is preliminary data.</text>
</comment>
<evidence type="ECO:0000313" key="1">
    <source>
        <dbReference type="EMBL" id="CAI2370429.1"/>
    </source>
</evidence>
<organism evidence="1 2">
    <name type="scientific">Euplotes crassus</name>
    <dbReference type="NCBI Taxonomy" id="5936"/>
    <lineage>
        <taxon>Eukaryota</taxon>
        <taxon>Sar</taxon>
        <taxon>Alveolata</taxon>
        <taxon>Ciliophora</taxon>
        <taxon>Intramacronucleata</taxon>
        <taxon>Spirotrichea</taxon>
        <taxon>Hypotrichia</taxon>
        <taxon>Euplotida</taxon>
        <taxon>Euplotidae</taxon>
        <taxon>Moneuplotes</taxon>
    </lineage>
</organism>
<dbReference type="Proteomes" id="UP001295684">
    <property type="component" value="Unassembled WGS sequence"/>
</dbReference>
<dbReference type="EMBL" id="CAMPGE010011608">
    <property type="protein sequence ID" value="CAI2370429.1"/>
    <property type="molecule type" value="Genomic_DNA"/>
</dbReference>
<keyword evidence="2" id="KW-1185">Reference proteome</keyword>
<protein>
    <submittedName>
        <fullName evidence="1">Uncharacterized protein</fullName>
    </submittedName>
</protein>
<evidence type="ECO:0000313" key="2">
    <source>
        <dbReference type="Proteomes" id="UP001295684"/>
    </source>
</evidence>